<dbReference type="InterPro" id="IPR036880">
    <property type="entry name" value="Kunitz_BPTI_sf"/>
</dbReference>
<dbReference type="InterPro" id="IPR009030">
    <property type="entry name" value="Growth_fac_rcpt_cys_sf"/>
</dbReference>
<evidence type="ECO:0000256" key="2">
    <source>
        <dbReference type="ARBA" id="ARBA00022690"/>
    </source>
</evidence>
<dbReference type="Pfam" id="PF07645">
    <property type="entry name" value="EGF_CA"/>
    <property type="match status" value="2"/>
</dbReference>
<dbReference type="PROSITE" id="PS50279">
    <property type="entry name" value="BPTI_KUNITZ_2"/>
    <property type="match status" value="3"/>
</dbReference>
<dbReference type="FunFam" id="2.10.25.10:FF:000653">
    <property type="entry name" value="Putative Fibrillin-1"/>
    <property type="match status" value="1"/>
</dbReference>
<feature type="signal peptide" evidence="8">
    <location>
        <begin position="1"/>
        <end position="20"/>
    </location>
</feature>
<organism evidence="11 12">
    <name type="scientific">Ditylenchus destructor</name>
    <dbReference type="NCBI Taxonomy" id="166010"/>
    <lineage>
        <taxon>Eukaryota</taxon>
        <taxon>Metazoa</taxon>
        <taxon>Ecdysozoa</taxon>
        <taxon>Nematoda</taxon>
        <taxon>Chromadorea</taxon>
        <taxon>Rhabditida</taxon>
        <taxon>Tylenchina</taxon>
        <taxon>Tylenchomorpha</taxon>
        <taxon>Sphaerularioidea</taxon>
        <taxon>Anguinidae</taxon>
        <taxon>Anguininae</taxon>
        <taxon>Ditylenchus</taxon>
    </lineage>
</organism>
<dbReference type="PROSITE" id="PS00280">
    <property type="entry name" value="BPTI_KUNITZ_1"/>
    <property type="match status" value="1"/>
</dbReference>
<dbReference type="Proteomes" id="UP001201812">
    <property type="component" value="Unassembled WGS sequence"/>
</dbReference>
<evidence type="ECO:0000259" key="10">
    <source>
        <dbReference type="PROSITE" id="PS50279"/>
    </source>
</evidence>
<dbReference type="InterPro" id="IPR050098">
    <property type="entry name" value="TFPI/VKTCI-like"/>
</dbReference>
<evidence type="ECO:0000256" key="7">
    <source>
        <dbReference type="PROSITE-ProRule" id="PRU00076"/>
    </source>
</evidence>
<evidence type="ECO:0000256" key="4">
    <source>
        <dbReference type="ARBA" id="ARBA00022737"/>
    </source>
</evidence>
<keyword evidence="3 8" id="KW-0732">Signal</keyword>
<dbReference type="SMART" id="SM00131">
    <property type="entry name" value="KU"/>
    <property type="match status" value="3"/>
</dbReference>
<dbReference type="InterPro" id="IPR000742">
    <property type="entry name" value="EGF"/>
</dbReference>
<dbReference type="CDD" id="cd00054">
    <property type="entry name" value="EGF_CA"/>
    <property type="match status" value="2"/>
</dbReference>
<dbReference type="CDD" id="cd00109">
    <property type="entry name" value="Kunitz-type"/>
    <property type="match status" value="1"/>
</dbReference>
<comment type="caution">
    <text evidence="7">Lacks conserved residue(s) required for the propagation of feature annotation.</text>
</comment>
<gene>
    <name evidence="11" type="ORF">DdX_19329</name>
</gene>
<dbReference type="InterPro" id="IPR002223">
    <property type="entry name" value="Kunitz_BPTI"/>
</dbReference>
<dbReference type="PROSITE" id="PS00010">
    <property type="entry name" value="ASX_HYDROXYL"/>
    <property type="match status" value="2"/>
</dbReference>
<dbReference type="SUPFAM" id="SSF57196">
    <property type="entry name" value="EGF/Laminin"/>
    <property type="match status" value="1"/>
</dbReference>
<evidence type="ECO:0000256" key="5">
    <source>
        <dbReference type="ARBA" id="ARBA00022900"/>
    </source>
</evidence>
<sequence length="481" mass="55295">MRLSWTPFLWLSHFVIAVTGKQESDRCEAPADAGPCQFFQVKWFWDPPSKQCRQFNYGGCLGNQNRFHSKEACEKQCLYKFFDTSIMPELCLLDPDPAYCGNSAHDHSQSSEISINPQWWYFFNLKTGTCEQFLYYGCGPGNNNRFYSLYQCRKICGERLEPQIACDKCDIRVSYCKFFSKYNSTCECRKGYEKKSENGECVDSNECERNTSTELCGEHASCRNTIGSYKCDCDPGNIRSGKRCVYVGIGTLSVKCSECSPNATCDSLTSVCQCKLGFIGDGYNCTDVDECAMYPNICDENAECENLFGSFSCHCREGFAGNGYSCDKDPVSCIERFDRKYTQWCKGSDDDWRQHYYLEPETKQCTMFWYNGCESASRNIFSHLSTCQEMCEQSRILAKAVPCSVAFKRHRLRLQVQIFGVFLLCVRIWWSLSGRLVAKVTPSKAPWGFTSFLRSEAEYAHKWGQCEKWDIENVRWGRRLL</sequence>
<dbReference type="InterPro" id="IPR000152">
    <property type="entry name" value="EGF-type_Asp/Asn_hydroxyl_site"/>
</dbReference>
<dbReference type="SUPFAM" id="SSF57184">
    <property type="entry name" value="Growth factor receptor domain"/>
    <property type="match status" value="1"/>
</dbReference>
<dbReference type="AlphaFoldDB" id="A0AAD4MJK7"/>
<keyword evidence="4" id="KW-0677">Repeat</keyword>
<dbReference type="InterPro" id="IPR049883">
    <property type="entry name" value="NOTCH1_EGF-like"/>
</dbReference>
<dbReference type="SMART" id="SM00181">
    <property type="entry name" value="EGF"/>
    <property type="match status" value="3"/>
</dbReference>
<evidence type="ECO:0000259" key="9">
    <source>
        <dbReference type="PROSITE" id="PS50026"/>
    </source>
</evidence>
<proteinExistence type="predicted"/>
<dbReference type="InterPro" id="IPR018097">
    <property type="entry name" value="EGF_Ca-bd_CS"/>
</dbReference>
<dbReference type="FunFam" id="4.10.410.10:FF:000020">
    <property type="entry name" value="Collagen, type VI, alpha 3"/>
    <property type="match status" value="1"/>
</dbReference>
<dbReference type="EMBL" id="JAKKPZ010000364">
    <property type="protein sequence ID" value="KAI1695898.1"/>
    <property type="molecule type" value="Genomic_DNA"/>
</dbReference>
<comment type="caution">
    <text evidence="11">The sequence shown here is derived from an EMBL/GenBank/DDBJ whole genome shotgun (WGS) entry which is preliminary data.</text>
</comment>
<feature type="domain" description="EGF-like" evidence="9">
    <location>
        <begin position="203"/>
        <end position="245"/>
    </location>
</feature>
<keyword evidence="12" id="KW-1185">Reference proteome</keyword>
<dbReference type="PANTHER" id="PTHR10083:SF373">
    <property type="entry name" value="SERINE PEPTIDASE INHIBITOR, KUNITZ TYPE, 2"/>
    <property type="match status" value="1"/>
</dbReference>
<feature type="chain" id="PRO_5041955491" evidence="8">
    <location>
        <begin position="21"/>
        <end position="481"/>
    </location>
</feature>
<accession>A0AAD4MJK7</accession>
<feature type="domain" description="BPTI/Kunitz inhibitor" evidence="10">
    <location>
        <begin position="27"/>
        <end position="77"/>
    </location>
</feature>
<dbReference type="SUPFAM" id="SSF57362">
    <property type="entry name" value="BPTI-like"/>
    <property type="match status" value="3"/>
</dbReference>
<evidence type="ECO:0000256" key="1">
    <source>
        <dbReference type="ARBA" id="ARBA00022536"/>
    </source>
</evidence>
<dbReference type="PROSITE" id="PS01186">
    <property type="entry name" value="EGF_2"/>
    <property type="match status" value="2"/>
</dbReference>
<dbReference type="GO" id="GO:0005615">
    <property type="term" value="C:extracellular space"/>
    <property type="evidence" value="ECO:0007669"/>
    <property type="project" value="TreeGrafter"/>
</dbReference>
<dbReference type="FunFam" id="2.10.25.10:FF:000038">
    <property type="entry name" value="Fibrillin 2"/>
    <property type="match status" value="1"/>
</dbReference>
<evidence type="ECO:0000256" key="6">
    <source>
        <dbReference type="ARBA" id="ARBA00023157"/>
    </source>
</evidence>
<dbReference type="GO" id="GO:0004867">
    <property type="term" value="F:serine-type endopeptidase inhibitor activity"/>
    <property type="evidence" value="ECO:0007669"/>
    <property type="project" value="UniProtKB-KW"/>
</dbReference>
<feature type="domain" description="EGF-like" evidence="9">
    <location>
        <begin position="287"/>
        <end position="327"/>
    </location>
</feature>
<keyword evidence="5" id="KW-0722">Serine protease inhibitor</keyword>
<keyword evidence="6" id="KW-1015">Disulfide bond</keyword>
<keyword evidence="2" id="KW-0646">Protease inhibitor</keyword>
<dbReference type="Gene3D" id="4.10.410.10">
    <property type="entry name" value="Pancreatic trypsin inhibitor Kunitz domain"/>
    <property type="match status" value="3"/>
</dbReference>
<dbReference type="PRINTS" id="PR00759">
    <property type="entry name" value="BASICPTASE"/>
</dbReference>
<dbReference type="Gene3D" id="2.10.25.10">
    <property type="entry name" value="Laminin"/>
    <property type="match status" value="3"/>
</dbReference>
<evidence type="ECO:0000256" key="3">
    <source>
        <dbReference type="ARBA" id="ARBA00022729"/>
    </source>
</evidence>
<dbReference type="PROSITE" id="PS01187">
    <property type="entry name" value="EGF_CA"/>
    <property type="match status" value="1"/>
</dbReference>
<dbReference type="GO" id="GO:0005509">
    <property type="term" value="F:calcium ion binding"/>
    <property type="evidence" value="ECO:0007669"/>
    <property type="project" value="InterPro"/>
</dbReference>
<reference evidence="11" key="1">
    <citation type="submission" date="2022-01" db="EMBL/GenBank/DDBJ databases">
        <title>Genome Sequence Resource for Two Populations of Ditylenchus destructor, the Migratory Endoparasitic Phytonematode.</title>
        <authorList>
            <person name="Zhang H."/>
            <person name="Lin R."/>
            <person name="Xie B."/>
        </authorList>
    </citation>
    <scope>NUCLEOTIDE SEQUENCE</scope>
    <source>
        <strain evidence="11">BazhouSP</strain>
    </source>
</reference>
<keyword evidence="1 7" id="KW-0245">EGF-like domain</keyword>
<dbReference type="InterPro" id="IPR020901">
    <property type="entry name" value="Prtase_inh_Kunz-CS"/>
</dbReference>
<evidence type="ECO:0000313" key="11">
    <source>
        <dbReference type="EMBL" id="KAI1695898.1"/>
    </source>
</evidence>
<dbReference type="PANTHER" id="PTHR10083">
    <property type="entry name" value="KUNITZ-TYPE PROTEASE INHIBITOR-RELATED"/>
    <property type="match status" value="1"/>
</dbReference>
<feature type="domain" description="BPTI/Kunitz inhibitor" evidence="10">
    <location>
        <begin position="91"/>
        <end position="156"/>
    </location>
</feature>
<name>A0AAD4MJK7_9BILA</name>
<dbReference type="Pfam" id="PF00014">
    <property type="entry name" value="Kunitz_BPTI"/>
    <property type="match status" value="3"/>
</dbReference>
<evidence type="ECO:0000256" key="8">
    <source>
        <dbReference type="SAM" id="SignalP"/>
    </source>
</evidence>
<evidence type="ECO:0000313" key="12">
    <source>
        <dbReference type="Proteomes" id="UP001201812"/>
    </source>
</evidence>
<dbReference type="InterPro" id="IPR001881">
    <property type="entry name" value="EGF-like_Ca-bd_dom"/>
</dbReference>
<dbReference type="PROSITE" id="PS50026">
    <property type="entry name" value="EGF_3"/>
    <property type="match status" value="2"/>
</dbReference>
<dbReference type="SMART" id="SM00179">
    <property type="entry name" value="EGF_CA"/>
    <property type="match status" value="2"/>
</dbReference>
<protein>
    <submittedName>
        <fullName evidence="11">Kunitz/Bovine pancreatic trypsin inhibitor domain-containing protein</fullName>
    </submittedName>
</protein>
<feature type="domain" description="BPTI/Kunitz inhibitor" evidence="10">
    <location>
        <begin position="333"/>
        <end position="391"/>
    </location>
</feature>